<dbReference type="AlphaFoldDB" id="Q4RFP4"/>
<evidence type="ECO:0000313" key="1">
    <source>
        <dbReference type="EMBL" id="CAG12788.1"/>
    </source>
</evidence>
<proteinExistence type="predicted"/>
<gene>
    <name evidence="1" type="ORF">GSTENG00035229001</name>
</gene>
<reference evidence="1" key="1">
    <citation type="journal article" date="2004" name="Nature">
        <title>Genome duplication in the teleost fish Tetraodon nigroviridis reveals the early vertebrate proto-karyotype.</title>
        <authorList>
            <person name="Jaillon O."/>
            <person name="Aury J.-M."/>
            <person name="Brunet F."/>
            <person name="Petit J.-L."/>
            <person name="Stange-Thomann N."/>
            <person name="Mauceli E."/>
            <person name="Bouneau L."/>
            <person name="Fischer C."/>
            <person name="Ozouf-Costaz C."/>
            <person name="Bernot A."/>
            <person name="Nicaud S."/>
            <person name="Jaffe D."/>
            <person name="Fisher S."/>
            <person name="Lutfalla G."/>
            <person name="Dossat C."/>
            <person name="Segurens B."/>
            <person name="Dasilva C."/>
            <person name="Salanoubat M."/>
            <person name="Levy M."/>
            <person name="Boudet N."/>
            <person name="Castellano S."/>
            <person name="Anthouard V."/>
            <person name="Jubin C."/>
            <person name="Castelli V."/>
            <person name="Katinka M."/>
            <person name="Vacherie B."/>
            <person name="Biemont C."/>
            <person name="Skalli Z."/>
            <person name="Cattolico L."/>
            <person name="Poulain J."/>
            <person name="De Berardinis V."/>
            <person name="Cruaud C."/>
            <person name="Duprat S."/>
            <person name="Brottier P."/>
            <person name="Coutanceau J.-P."/>
            <person name="Gouzy J."/>
            <person name="Parra G."/>
            <person name="Lardier G."/>
            <person name="Chapple C."/>
            <person name="McKernan K.J."/>
            <person name="McEwan P."/>
            <person name="Bosak S."/>
            <person name="Kellis M."/>
            <person name="Volff J.-N."/>
            <person name="Guigo R."/>
            <person name="Zody M.C."/>
            <person name="Mesirov J."/>
            <person name="Lindblad-Toh K."/>
            <person name="Birren B."/>
            <person name="Nusbaum C."/>
            <person name="Kahn D."/>
            <person name="Robinson-Rechavi M."/>
            <person name="Laudet V."/>
            <person name="Schachter V."/>
            <person name="Quetier F."/>
            <person name="Saurin W."/>
            <person name="Scarpelli C."/>
            <person name="Wincker P."/>
            <person name="Lander E.S."/>
            <person name="Weissenbach J."/>
            <person name="Roest Crollius H."/>
        </authorList>
    </citation>
    <scope>NUCLEOTIDE SEQUENCE [LARGE SCALE GENOMIC DNA]</scope>
</reference>
<name>Q4RFP4_TETNG</name>
<reference evidence="1" key="2">
    <citation type="submission" date="2004-02" db="EMBL/GenBank/DDBJ databases">
        <authorList>
            <consortium name="Genoscope"/>
            <consortium name="Whitehead Institute Centre for Genome Research"/>
        </authorList>
    </citation>
    <scope>NUCLEOTIDE SEQUENCE</scope>
</reference>
<dbReference type="KEGG" id="tng:GSTEN00035229G001"/>
<sequence length="66" mass="7535">MEVLMISVLEESQSALPGECRFYDSDLHKSEVTSTHTHSWASYGCFWGVYRNQWGEFGLEFGLVGE</sequence>
<organism evidence="1">
    <name type="scientific">Tetraodon nigroviridis</name>
    <name type="common">Spotted green pufferfish</name>
    <name type="synonym">Chelonodon nigroviridis</name>
    <dbReference type="NCBI Taxonomy" id="99883"/>
    <lineage>
        <taxon>Eukaryota</taxon>
        <taxon>Metazoa</taxon>
        <taxon>Chordata</taxon>
        <taxon>Craniata</taxon>
        <taxon>Vertebrata</taxon>
        <taxon>Euteleostomi</taxon>
        <taxon>Actinopterygii</taxon>
        <taxon>Neopterygii</taxon>
        <taxon>Teleostei</taxon>
        <taxon>Neoteleostei</taxon>
        <taxon>Acanthomorphata</taxon>
        <taxon>Eupercaria</taxon>
        <taxon>Tetraodontiformes</taxon>
        <taxon>Tetradontoidea</taxon>
        <taxon>Tetraodontidae</taxon>
        <taxon>Tetraodon</taxon>
    </lineage>
</organism>
<accession>Q4RFP4</accession>
<dbReference type="EMBL" id="CAAE01015113">
    <property type="protein sequence ID" value="CAG12788.1"/>
    <property type="molecule type" value="Genomic_DNA"/>
</dbReference>
<protein>
    <submittedName>
        <fullName evidence="1">Chromosome 16 SCAF15113, whole genome shotgun sequence</fullName>
    </submittedName>
</protein>